<evidence type="ECO:0000313" key="7">
    <source>
        <dbReference type="Proteomes" id="UP000663651"/>
    </source>
</evidence>
<feature type="domain" description="Transglycosylase SLT" evidence="4">
    <location>
        <begin position="557"/>
        <end position="665"/>
    </location>
</feature>
<dbReference type="InterPro" id="IPR008258">
    <property type="entry name" value="Transglycosylase_SLT_dom_1"/>
</dbReference>
<keyword evidence="7" id="KW-1185">Reference proteome</keyword>
<evidence type="ECO:0000256" key="1">
    <source>
        <dbReference type="ARBA" id="ARBA00007734"/>
    </source>
</evidence>
<accession>A0ABX7Q0Z5</accession>
<dbReference type="Pfam" id="PF13432">
    <property type="entry name" value="TPR_16"/>
    <property type="match status" value="1"/>
</dbReference>
<dbReference type="InterPro" id="IPR039565">
    <property type="entry name" value="BamD-like"/>
</dbReference>
<name>A0ABX7Q0Z5_9BACT</name>
<dbReference type="Proteomes" id="UP000663651">
    <property type="component" value="Chromosome"/>
</dbReference>
<dbReference type="SUPFAM" id="SSF53955">
    <property type="entry name" value="Lysozyme-like"/>
    <property type="match status" value="1"/>
</dbReference>
<dbReference type="SUPFAM" id="SSF48452">
    <property type="entry name" value="TPR-like"/>
    <property type="match status" value="2"/>
</dbReference>
<dbReference type="SUPFAM" id="SSF48435">
    <property type="entry name" value="Bacterial muramidases"/>
    <property type="match status" value="1"/>
</dbReference>
<dbReference type="Pfam" id="PF13174">
    <property type="entry name" value="TPR_6"/>
    <property type="match status" value="1"/>
</dbReference>
<gene>
    <name evidence="6" type="ORF">JZM60_12145</name>
</gene>
<dbReference type="Pfam" id="PF13525">
    <property type="entry name" value="YfiO"/>
    <property type="match status" value="1"/>
</dbReference>
<dbReference type="PANTHER" id="PTHR37423:SF2">
    <property type="entry name" value="MEMBRANE-BOUND LYTIC MUREIN TRANSGLYCOSYLASE C"/>
    <property type="match status" value="1"/>
</dbReference>
<reference evidence="6 7" key="1">
    <citation type="submission" date="2021-03" db="EMBL/GenBank/DDBJ databases">
        <title>Geobacter metallireducens gen. nov. sp. nov., a microorganism capable of coupling the complete oxidation of organic compounds to the reduction of iron and other metals.</title>
        <authorList>
            <person name="Li Y."/>
        </authorList>
    </citation>
    <scope>NUCLEOTIDE SEQUENCE [LARGE SCALE GENOMIC DNA]</scope>
    <source>
        <strain evidence="6 7">Jerry-YX</strain>
    </source>
</reference>
<dbReference type="InterPro" id="IPR019734">
    <property type="entry name" value="TPR_rpt"/>
</dbReference>
<feature type="chain" id="PRO_5046286817" evidence="3">
    <location>
        <begin position="22"/>
        <end position="740"/>
    </location>
</feature>
<dbReference type="InterPro" id="IPR000189">
    <property type="entry name" value="Transglyc_AS"/>
</dbReference>
<dbReference type="InterPro" id="IPR023346">
    <property type="entry name" value="Lysozyme-like_dom_sf"/>
</dbReference>
<dbReference type="Gene3D" id="1.25.40.10">
    <property type="entry name" value="Tetratricopeptide repeat domain"/>
    <property type="match status" value="3"/>
</dbReference>
<dbReference type="EMBL" id="CP071382">
    <property type="protein sequence ID" value="QSV44897.1"/>
    <property type="molecule type" value="Genomic_DNA"/>
</dbReference>
<dbReference type="CDD" id="cd13401">
    <property type="entry name" value="Slt70-like"/>
    <property type="match status" value="1"/>
</dbReference>
<protein>
    <submittedName>
        <fullName evidence="6">Transglycosylase SLT domain-containing protein</fullName>
    </submittedName>
</protein>
<sequence>MLHRLLLATMLTLCLAFSASSQNIPHPLDEKLEKAAQRLKAKDYRGARENARTADDAPEKYLIAGVSAYRLEDWAEAADLLGKAAKELPLLADYSLSWQADALYRASRYEESIEVLKTLIREWPESAFIRTAKLLYADNLFALKNFKDAKASYIRFVEIYPSGRDSLTAVYQAARCREGLGEEEKAVQELRSLWLSYPASPVAEDAEEKMRELASKGFPAAPYTADELFKRAGTLYNLGRYQQAVKAFDAIPLANQPAEFIARLTLNSGQALYKARHFTDAERTFARLAGQELPQDLADKVYFWHAKALERIGKSDEGFSTYLRIAEKSPRGDLADDALLEAAFIRKFQGRYQEQYTLLDRLLSSTTNSGLRQRATWEAAWALYNVKDFAKAADFFRALHDSTDYRERAVYWHARALEAAGDKEGATASFAKVIEEFPLTFYGYQARAAMNIGEEPPSITPEPPLSSLPIPPGFERIKLLISVGLHDEARKELFAIRKRNGLKEKTLLGVARLYLEMGDYNSAGAIYRGHVPRRIDGDSITQWGLIYPQAFRETVARQAAGQKVPLELVYAIIKAESSFSPTVVSPAGAVGLMQLMPSTAKGMVTGENGTGAIATRLTDPEFNVSLGVRHLKWLLDQYNGDTVAAVAAYNAGSTPVDRWRRNLSYQRNDEFIENIPYYETREYVKKVFTGTQLYRTLYPAHPDKEAQRMTGGREDNLLNALLDRGTDKQGEATITASPSP</sequence>
<feature type="signal peptide" evidence="3">
    <location>
        <begin position="1"/>
        <end position="21"/>
    </location>
</feature>
<proteinExistence type="inferred from homology"/>
<dbReference type="Pfam" id="PF01464">
    <property type="entry name" value="SLT"/>
    <property type="match status" value="1"/>
</dbReference>
<dbReference type="InterPro" id="IPR008939">
    <property type="entry name" value="Lytic_TGlycosylase_superhlx_U"/>
</dbReference>
<evidence type="ECO:0000259" key="5">
    <source>
        <dbReference type="Pfam" id="PF13525"/>
    </source>
</evidence>
<evidence type="ECO:0000313" key="6">
    <source>
        <dbReference type="EMBL" id="QSV44897.1"/>
    </source>
</evidence>
<evidence type="ECO:0000259" key="4">
    <source>
        <dbReference type="Pfam" id="PF01464"/>
    </source>
</evidence>
<organism evidence="6 7">
    <name type="scientific">Geobacter benzoatilyticus</name>
    <dbReference type="NCBI Taxonomy" id="2815309"/>
    <lineage>
        <taxon>Bacteria</taxon>
        <taxon>Pseudomonadati</taxon>
        <taxon>Thermodesulfobacteriota</taxon>
        <taxon>Desulfuromonadia</taxon>
        <taxon>Geobacterales</taxon>
        <taxon>Geobacteraceae</taxon>
        <taxon>Geobacter</taxon>
    </lineage>
</organism>
<evidence type="ECO:0000256" key="2">
    <source>
        <dbReference type="ARBA" id="ARBA00022729"/>
    </source>
</evidence>
<feature type="domain" description="Outer membrane lipoprotein BamD-like" evidence="5">
    <location>
        <begin position="100"/>
        <end position="213"/>
    </location>
</feature>
<evidence type="ECO:0000256" key="3">
    <source>
        <dbReference type="SAM" id="SignalP"/>
    </source>
</evidence>
<dbReference type="Gene3D" id="1.10.530.10">
    <property type="match status" value="1"/>
</dbReference>
<dbReference type="RefSeq" id="WP_207162711.1">
    <property type="nucleotide sequence ID" value="NZ_CP071382.1"/>
</dbReference>
<dbReference type="InterPro" id="IPR011990">
    <property type="entry name" value="TPR-like_helical_dom_sf"/>
</dbReference>
<comment type="similarity">
    <text evidence="1">Belongs to the transglycosylase Slt family.</text>
</comment>
<keyword evidence="2 3" id="KW-0732">Signal</keyword>
<dbReference type="PANTHER" id="PTHR37423">
    <property type="entry name" value="SOLUBLE LYTIC MUREIN TRANSGLYCOSYLASE-RELATED"/>
    <property type="match status" value="1"/>
</dbReference>
<dbReference type="PROSITE" id="PS00922">
    <property type="entry name" value="TRANSGLYCOSYLASE"/>
    <property type="match status" value="1"/>
</dbReference>